<feature type="region of interest" description="Disordered" evidence="4">
    <location>
        <begin position="1"/>
        <end position="37"/>
    </location>
</feature>
<comment type="catalytic activity">
    <reaction evidence="2">
        <text>2 GTP = 3',3'-c-di-GMP + 2 diphosphate</text>
        <dbReference type="Rhea" id="RHEA:24898"/>
        <dbReference type="ChEBI" id="CHEBI:33019"/>
        <dbReference type="ChEBI" id="CHEBI:37565"/>
        <dbReference type="ChEBI" id="CHEBI:58805"/>
        <dbReference type="EC" id="2.7.7.65"/>
    </reaction>
</comment>
<evidence type="ECO:0000313" key="7">
    <source>
        <dbReference type="Proteomes" id="UP000190989"/>
    </source>
</evidence>
<dbReference type="PANTHER" id="PTHR45138:SF9">
    <property type="entry name" value="DIGUANYLATE CYCLASE DGCM-RELATED"/>
    <property type="match status" value="1"/>
</dbReference>
<dbReference type="InterPro" id="IPR000160">
    <property type="entry name" value="GGDEF_dom"/>
</dbReference>
<evidence type="ECO:0000256" key="3">
    <source>
        <dbReference type="SAM" id="Coils"/>
    </source>
</evidence>
<dbReference type="PANTHER" id="PTHR45138">
    <property type="entry name" value="REGULATORY COMPONENTS OF SENSORY TRANSDUCTION SYSTEM"/>
    <property type="match status" value="1"/>
</dbReference>
<dbReference type="PROSITE" id="PS50887">
    <property type="entry name" value="GGDEF"/>
    <property type="match status" value="1"/>
</dbReference>
<protein>
    <recommendedName>
        <fullName evidence="1">diguanylate cyclase</fullName>
        <ecNumber evidence="1">2.7.7.65</ecNumber>
    </recommendedName>
</protein>
<dbReference type="EMBL" id="FVZE01000001">
    <property type="protein sequence ID" value="SLJ86120.1"/>
    <property type="molecule type" value="Genomic_DNA"/>
</dbReference>
<dbReference type="STRING" id="428990.SAMN06295987_10185"/>
<accession>A0A1U6GRR8</accession>
<evidence type="ECO:0000256" key="1">
    <source>
        <dbReference type="ARBA" id="ARBA00012528"/>
    </source>
</evidence>
<dbReference type="InterPro" id="IPR050469">
    <property type="entry name" value="Diguanylate_Cyclase"/>
</dbReference>
<evidence type="ECO:0000259" key="5">
    <source>
        <dbReference type="PROSITE" id="PS50887"/>
    </source>
</evidence>
<name>A0A1U6GRR8_9SPHN</name>
<reference evidence="7" key="1">
    <citation type="submission" date="2017-02" db="EMBL/GenBank/DDBJ databases">
        <authorList>
            <person name="Varghese N."/>
            <person name="Submissions S."/>
        </authorList>
    </citation>
    <scope>NUCLEOTIDE SEQUENCE [LARGE SCALE GENOMIC DNA]</scope>
    <source>
        <strain evidence="7">SM117</strain>
    </source>
</reference>
<dbReference type="GO" id="GO:0052621">
    <property type="term" value="F:diguanylate cyclase activity"/>
    <property type="evidence" value="ECO:0007669"/>
    <property type="project" value="UniProtKB-EC"/>
</dbReference>
<organism evidence="6 7">
    <name type="scientific">Novosphingobium mathurense</name>
    <dbReference type="NCBI Taxonomy" id="428990"/>
    <lineage>
        <taxon>Bacteria</taxon>
        <taxon>Pseudomonadati</taxon>
        <taxon>Pseudomonadota</taxon>
        <taxon>Alphaproteobacteria</taxon>
        <taxon>Sphingomonadales</taxon>
        <taxon>Sphingomonadaceae</taxon>
        <taxon>Novosphingobium</taxon>
    </lineage>
</organism>
<feature type="coiled-coil region" evidence="3">
    <location>
        <begin position="166"/>
        <end position="200"/>
    </location>
</feature>
<evidence type="ECO:0000256" key="2">
    <source>
        <dbReference type="ARBA" id="ARBA00034247"/>
    </source>
</evidence>
<sequence>MRWFGLGGSRREDSDAGEQASPAGESRPQATDARERMRQKTLEEITSFLLTHRLPVSVATLEIAHDIVTGANPMVGRLVAERISSREPITLAWLEDVVIAQSRDNSGEQLHHLVMRLESSIAEFAATTTAARTATNDYNSALEAHVGDLGTVGSANEVIVQLASLARDMISRTRDIERELSRSERETRALQKNLADARREAEMDHLTGLPNRRAFEAVLKQEFGESREVGDTLAVAFCDIDNFKRINDVHGHEAGDRILRTVAQSLAKISNDKCHVARHGGEEFVVLLRGKTALEAMDILDNAREKLATRKFVNRATDLPFGRISFSAGVADAHAYETSGEALRAADEALFRAKSAGRNCVHVAGPADAAGQAFEGDDDTGEHEYS</sequence>
<proteinExistence type="predicted"/>
<dbReference type="InterPro" id="IPR043128">
    <property type="entry name" value="Rev_trsase/Diguanyl_cyclase"/>
</dbReference>
<gene>
    <name evidence="6" type="ORF">SAMN06295987_10185</name>
</gene>
<dbReference type="GO" id="GO:0043709">
    <property type="term" value="P:cell adhesion involved in single-species biofilm formation"/>
    <property type="evidence" value="ECO:0007669"/>
    <property type="project" value="TreeGrafter"/>
</dbReference>
<dbReference type="NCBIfam" id="TIGR00254">
    <property type="entry name" value="GGDEF"/>
    <property type="match status" value="1"/>
</dbReference>
<feature type="domain" description="GGDEF" evidence="5">
    <location>
        <begin position="231"/>
        <end position="366"/>
    </location>
</feature>
<dbReference type="GO" id="GO:0005886">
    <property type="term" value="C:plasma membrane"/>
    <property type="evidence" value="ECO:0007669"/>
    <property type="project" value="TreeGrafter"/>
</dbReference>
<keyword evidence="7" id="KW-1185">Reference proteome</keyword>
<dbReference type="Proteomes" id="UP000190989">
    <property type="component" value="Unassembled WGS sequence"/>
</dbReference>
<dbReference type="Pfam" id="PF00990">
    <property type="entry name" value="GGDEF"/>
    <property type="match status" value="1"/>
</dbReference>
<dbReference type="Gene3D" id="3.30.70.270">
    <property type="match status" value="1"/>
</dbReference>
<dbReference type="GO" id="GO:1902201">
    <property type="term" value="P:negative regulation of bacterial-type flagellum-dependent cell motility"/>
    <property type="evidence" value="ECO:0007669"/>
    <property type="project" value="TreeGrafter"/>
</dbReference>
<dbReference type="EC" id="2.7.7.65" evidence="1"/>
<dbReference type="FunFam" id="3.30.70.270:FF:000001">
    <property type="entry name" value="Diguanylate cyclase domain protein"/>
    <property type="match status" value="1"/>
</dbReference>
<evidence type="ECO:0000313" key="6">
    <source>
        <dbReference type="EMBL" id="SLJ86120.1"/>
    </source>
</evidence>
<dbReference type="CDD" id="cd01949">
    <property type="entry name" value="GGDEF"/>
    <property type="match status" value="1"/>
</dbReference>
<dbReference type="SMART" id="SM00267">
    <property type="entry name" value="GGDEF"/>
    <property type="match status" value="1"/>
</dbReference>
<dbReference type="InterPro" id="IPR029787">
    <property type="entry name" value="Nucleotide_cyclase"/>
</dbReference>
<evidence type="ECO:0000256" key="4">
    <source>
        <dbReference type="SAM" id="MobiDB-lite"/>
    </source>
</evidence>
<keyword evidence="3" id="KW-0175">Coiled coil</keyword>
<dbReference type="AlphaFoldDB" id="A0A1U6GRR8"/>
<dbReference type="SUPFAM" id="SSF55073">
    <property type="entry name" value="Nucleotide cyclase"/>
    <property type="match status" value="1"/>
</dbReference>